<reference evidence="1" key="1">
    <citation type="submission" date="2021-01" db="EMBL/GenBank/DDBJ databases">
        <authorList>
            <person name="Sun Q."/>
        </authorList>
    </citation>
    <scope>NUCLEOTIDE SEQUENCE</scope>
    <source>
        <strain evidence="1">YIM B02566</strain>
    </source>
</reference>
<evidence type="ECO:0000313" key="1">
    <source>
        <dbReference type="EMBL" id="MBK1867733.1"/>
    </source>
</evidence>
<sequence length="133" mass="15268">MFVIERDPKRLGSGRTIDRERGMELKEIMATRDEIRLVLNVKGKDITVSASYRFAGENRNIIEYFVERFGNGWSSVRESYSKYDFSSRAEKLEIAEYIEEALKAFGVHHSLPPGHSVDVKFSEEALSYREGGL</sequence>
<dbReference type="EMBL" id="JAENHL010000007">
    <property type="protein sequence ID" value="MBK1867733.1"/>
    <property type="molecule type" value="Genomic_DNA"/>
</dbReference>
<comment type="caution">
    <text evidence="1">The sequence shown here is derived from an EMBL/GenBank/DDBJ whole genome shotgun (WGS) entry which is preliminary data.</text>
</comment>
<protein>
    <submittedName>
        <fullName evidence="1">Uncharacterized protein</fullName>
    </submittedName>
</protein>
<organism evidence="1 2">
    <name type="scientific">Taklimakanibacter albus</name>
    <dbReference type="NCBI Taxonomy" id="2800327"/>
    <lineage>
        <taxon>Bacteria</taxon>
        <taxon>Pseudomonadati</taxon>
        <taxon>Pseudomonadota</taxon>
        <taxon>Alphaproteobacteria</taxon>
        <taxon>Hyphomicrobiales</taxon>
        <taxon>Aestuariivirgaceae</taxon>
        <taxon>Taklimakanibacter</taxon>
    </lineage>
</organism>
<evidence type="ECO:0000313" key="2">
    <source>
        <dbReference type="Proteomes" id="UP000616151"/>
    </source>
</evidence>
<dbReference type="Proteomes" id="UP000616151">
    <property type="component" value="Unassembled WGS sequence"/>
</dbReference>
<keyword evidence="2" id="KW-1185">Reference proteome</keyword>
<accession>A0ACC5R531</accession>
<proteinExistence type="predicted"/>
<name>A0ACC5R531_9HYPH</name>
<gene>
    <name evidence="1" type="ORF">JHL16_15350</name>
</gene>